<dbReference type="RefSeq" id="WP_062287121.1">
    <property type="nucleotide sequence ID" value="NZ_CP013200.1"/>
</dbReference>
<evidence type="ECO:0000313" key="3">
    <source>
        <dbReference type="Proteomes" id="UP000059574"/>
    </source>
</evidence>
<accession>A0A0S2LY17</accession>
<proteinExistence type="predicted"/>
<dbReference type="PANTHER" id="PTHR33164">
    <property type="entry name" value="TRANSCRIPTIONAL REGULATOR, MARR FAMILY"/>
    <property type="match status" value="1"/>
</dbReference>
<dbReference type="OrthoDB" id="3237509at2"/>
<dbReference type="InterPro" id="IPR039422">
    <property type="entry name" value="MarR/SlyA-like"/>
</dbReference>
<dbReference type="PANTHER" id="PTHR33164:SF104">
    <property type="entry name" value="TRANSCRIPTIONAL REGULATORY PROTEIN"/>
    <property type="match status" value="1"/>
</dbReference>
<dbReference type="PRINTS" id="PR00598">
    <property type="entry name" value="HTHMARR"/>
</dbReference>
<reference evidence="3" key="1">
    <citation type="submission" date="2015-11" db="EMBL/GenBank/DDBJ databases">
        <authorList>
            <person name="Kumar R."/>
            <person name="Singh D."/>
            <person name="Swarnkar M.K."/>
            <person name="Singh A.K."/>
            <person name="Kumar S."/>
        </authorList>
    </citation>
    <scope>NUCLEOTIDE SEQUENCE [LARGE SCALE GENOMIC DNA]</scope>
    <source>
        <strain evidence="3">ERGS4:06</strain>
    </source>
</reference>
<dbReference type="AlphaFoldDB" id="A0A0S2LY17"/>
<dbReference type="SUPFAM" id="SSF46785">
    <property type="entry name" value="Winged helix' DNA-binding domain"/>
    <property type="match status" value="1"/>
</dbReference>
<dbReference type="SMART" id="SM00347">
    <property type="entry name" value="HTH_MARR"/>
    <property type="match status" value="1"/>
</dbReference>
<organism evidence="2 3">
    <name type="scientific">Arthrobacter alpinus</name>
    <dbReference type="NCBI Taxonomy" id="656366"/>
    <lineage>
        <taxon>Bacteria</taxon>
        <taxon>Bacillati</taxon>
        <taxon>Actinomycetota</taxon>
        <taxon>Actinomycetes</taxon>
        <taxon>Micrococcales</taxon>
        <taxon>Micrococcaceae</taxon>
        <taxon>Arthrobacter</taxon>
    </lineage>
</organism>
<gene>
    <name evidence="2" type="ORF">AS189_07655</name>
</gene>
<dbReference type="EMBL" id="CP013200">
    <property type="protein sequence ID" value="ALO66389.1"/>
    <property type="molecule type" value="Genomic_DNA"/>
</dbReference>
<sequence>MADHLERILSQWNIEKPELDVSPMAVIGRLSRAASAVDTRLAATFAQHGMDASTFDALATLLRSGPPYSLTPAALARDAMISSSAVAQRLNKLENRGLVSRGANPDDGRGTLVSLTPAGRELIETSLPDHLATEHAITGVLSNAEQAQLANLLERITAAASGL</sequence>
<dbReference type="Gene3D" id="1.10.10.10">
    <property type="entry name" value="Winged helix-like DNA-binding domain superfamily/Winged helix DNA-binding domain"/>
    <property type="match status" value="1"/>
</dbReference>
<dbReference type="PROSITE" id="PS50995">
    <property type="entry name" value="HTH_MARR_2"/>
    <property type="match status" value="1"/>
</dbReference>
<name>A0A0S2LY17_9MICC</name>
<dbReference type="InterPro" id="IPR036388">
    <property type="entry name" value="WH-like_DNA-bd_sf"/>
</dbReference>
<dbReference type="Pfam" id="PF12802">
    <property type="entry name" value="MarR_2"/>
    <property type="match status" value="1"/>
</dbReference>
<dbReference type="InterPro" id="IPR036390">
    <property type="entry name" value="WH_DNA-bd_sf"/>
</dbReference>
<feature type="domain" description="HTH marR-type" evidence="1">
    <location>
        <begin position="23"/>
        <end position="158"/>
    </location>
</feature>
<dbReference type="Proteomes" id="UP000059574">
    <property type="component" value="Chromosome"/>
</dbReference>
<protein>
    <submittedName>
        <fullName evidence="2">MarR family transcriptional regulator</fullName>
    </submittedName>
</protein>
<evidence type="ECO:0000313" key="2">
    <source>
        <dbReference type="EMBL" id="ALO66389.1"/>
    </source>
</evidence>
<dbReference type="GO" id="GO:0006950">
    <property type="term" value="P:response to stress"/>
    <property type="evidence" value="ECO:0007669"/>
    <property type="project" value="TreeGrafter"/>
</dbReference>
<reference evidence="2 3" key="2">
    <citation type="journal article" date="2016" name="J. Biotechnol.">
        <title>Complete genome sequence of Arthrobacter alpinus ERGS4:06, a yellow pigmented bacterium tolerant to cold and radiations isolated from Sikkim Himalaya.</title>
        <authorList>
            <person name="Kumar R."/>
            <person name="Singh D."/>
            <person name="Swarnkar M.K."/>
            <person name="Singh A.K."/>
            <person name="Kumar S."/>
        </authorList>
    </citation>
    <scope>NUCLEOTIDE SEQUENCE [LARGE SCALE GENOMIC DNA]</scope>
    <source>
        <strain evidence="2 3">ERGS4:06</strain>
    </source>
</reference>
<dbReference type="GO" id="GO:0003700">
    <property type="term" value="F:DNA-binding transcription factor activity"/>
    <property type="evidence" value="ECO:0007669"/>
    <property type="project" value="InterPro"/>
</dbReference>
<evidence type="ECO:0000259" key="1">
    <source>
        <dbReference type="PROSITE" id="PS50995"/>
    </source>
</evidence>
<dbReference type="InterPro" id="IPR000835">
    <property type="entry name" value="HTH_MarR-typ"/>
</dbReference>